<evidence type="ECO:0000313" key="4">
    <source>
        <dbReference type="Proteomes" id="UP000747542"/>
    </source>
</evidence>
<proteinExistence type="predicted"/>
<evidence type="ECO:0000256" key="1">
    <source>
        <dbReference type="SAM" id="MobiDB-lite"/>
    </source>
</evidence>
<name>A0A8J5MMJ5_HOMAM</name>
<feature type="transmembrane region" description="Helical" evidence="2">
    <location>
        <begin position="51"/>
        <end position="72"/>
    </location>
</feature>
<accession>A0A8J5MMJ5</accession>
<reference evidence="3" key="1">
    <citation type="journal article" date="2021" name="Sci. Adv.">
        <title>The American lobster genome reveals insights on longevity, neural, and immune adaptations.</title>
        <authorList>
            <person name="Polinski J.M."/>
            <person name="Zimin A.V."/>
            <person name="Clark K.F."/>
            <person name="Kohn A.B."/>
            <person name="Sadowski N."/>
            <person name="Timp W."/>
            <person name="Ptitsyn A."/>
            <person name="Khanna P."/>
            <person name="Romanova D.Y."/>
            <person name="Williams P."/>
            <person name="Greenwood S.J."/>
            <person name="Moroz L.L."/>
            <person name="Walt D.R."/>
            <person name="Bodnar A.G."/>
        </authorList>
    </citation>
    <scope>NUCLEOTIDE SEQUENCE</scope>
    <source>
        <strain evidence="3">GMGI-L3</strain>
    </source>
</reference>
<keyword evidence="2" id="KW-0472">Membrane</keyword>
<feature type="compositionally biased region" description="Polar residues" evidence="1">
    <location>
        <begin position="11"/>
        <end position="22"/>
    </location>
</feature>
<gene>
    <name evidence="3" type="ORF">Hamer_G006655</name>
</gene>
<evidence type="ECO:0000313" key="3">
    <source>
        <dbReference type="EMBL" id="KAG7156667.1"/>
    </source>
</evidence>
<evidence type="ECO:0000256" key="2">
    <source>
        <dbReference type="SAM" id="Phobius"/>
    </source>
</evidence>
<comment type="caution">
    <text evidence="3">The sequence shown here is derived from an EMBL/GenBank/DDBJ whole genome shotgun (WGS) entry which is preliminary data.</text>
</comment>
<keyword evidence="4" id="KW-1185">Reference proteome</keyword>
<sequence>MGRPLRGKSVINETSKPNSTLQLSRRKLLDDQYISKGGTRRTSAAPDEMRVLSLLMAVMAVLLAVVGTADAFKRPRPWWFGKGRRGRLGSRPRSRSDCVNTGLSVSC</sequence>
<feature type="compositionally biased region" description="Basic residues" evidence="1">
    <location>
        <begin position="83"/>
        <end position="93"/>
    </location>
</feature>
<feature type="region of interest" description="Disordered" evidence="1">
    <location>
        <begin position="1"/>
        <end position="22"/>
    </location>
</feature>
<dbReference type="Proteomes" id="UP000747542">
    <property type="component" value="Unassembled WGS sequence"/>
</dbReference>
<feature type="region of interest" description="Disordered" evidence="1">
    <location>
        <begin position="83"/>
        <end position="107"/>
    </location>
</feature>
<keyword evidence="2" id="KW-1133">Transmembrane helix</keyword>
<organism evidence="3 4">
    <name type="scientific">Homarus americanus</name>
    <name type="common">American lobster</name>
    <dbReference type="NCBI Taxonomy" id="6706"/>
    <lineage>
        <taxon>Eukaryota</taxon>
        <taxon>Metazoa</taxon>
        <taxon>Ecdysozoa</taxon>
        <taxon>Arthropoda</taxon>
        <taxon>Crustacea</taxon>
        <taxon>Multicrustacea</taxon>
        <taxon>Malacostraca</taxon>
        <taxon>Eumalacostraca</taxon>
        <taxon>Eucarida</taxon>
        <taxon>Decapoda</taxon>
        <taxon>Pleocyemata</taxon>
        <taxon>Astacidea</taxon>
        <taxon>Nephropoidea</taxon>
        <taxon>Nephropidae</taxon>
        <taxon>Homarus</taxon>
    </lineage>
</organism>
<feature type="compositionally biased region" description="Polar residues" evidence="1">
    <location>
        <begin position="97"/>
        <end position="107"/>
    </location>
</feature>
<dbReference type="EMBL" id="JAHLQT010039062">
    <property type="protein sequence ID" value="KAG7156667.1"/>
    <property type="molecule type" value="Genomic_DNA"/>
</dbReference>
<protein>
    <submittedName>
        <fullName evidence="3">Uncharacterized protein</fullName>
    </submittedName>
</protein>
<dbReference type="AlphaFoldDB" id="A0A8J5MMJ5"/>
<keyword evidence="2" id="KW-0812">Transmembrane</keyword>